<evidence type="ECO:0000259" key="14">
    <source>
        <dbReference type="Pfam" id="PF01529"/>
    </source>
</evidence>
<dbReference type="EMBL" id="NBII01000002">
    <property type="protein sequence ID" value="PAV22721.1"/>
    <property type="molecule type" value="Genomic_DNA"/>
</dbReference>
<dbReference type="GO" id="GO:0019706">
    <property type="term" value="F:protein-cysteine S-palmitoyltransferase activity"/>
    <property type="evidence" value="ECO:0007669"/>
    <property type="project" value="UniProtKB-UniRule"/>
</dbReference>
<comment type="catalytic activity">
    <reaction evidence="10 11 12">
        <text>L-cysteinyl-[protein] + hexadecanoyl-CoA = S-hexadecanoyl-L-cysteinyl-[protein] + CoA</text>
        <dbReference type="Rhea" id="RHEA:36683"/>
        <dbReference type="Rhea" id="RHEA-COMP:10131"/>
        <dbReference type="Rhea" id="RHEA-COMP:11032"/>
        <dbReference type="ChEBI" id="CHEBI:29950"/>
        <dbReference type="ChEBI" id="CHEBI:57287"/>
        <dbReference type="ChEBI" id="CHEBI:57379"/>
        <dbReference type="ChEBI" id="CHEBI:74151"/>
        <dbReference type="EC" id="2.3.1.225"/>
    </reaction>
</comment>
<dbReference type="OrthoDB" id="331948at2759"/>
<gene>
    <name evidence="11" type="primary">PFA4</name>
    <name evidence="15" type="ORF">PNOK_0267800</name>
</gene>
<feature type="region of interest" description="Disordered" evidence="13">
    <location>
        <begin position="434"/>
        <end position="467"/>
    </location>
</feature>
<feature type="transmembrane region" description="Helical" evidence="11 12">
    <location>
        <begin position="6"/>
        <end position="29"/>
    </location>
</feature>
<dbReference type="PANTHER" id="PTHR12246">
    <property type="entry name" value="PALMITOYLTRANSFERASE ZDHHC16"/>
    <property type="match status" value="1"/>
</dbReference>
<comment type="similarity">
    <text evidence="11">Belongs to the DHHC palmitoyltransferase family. PFA4 subfamily.</text>
</comment>
<dbReference type="InterPro" id="IPR033682">
    <property type="entry name" value="PFA4"/>
</dbReference>
<feature type="compositionally biased region" description="Low complexity" evidence="13">
    <location>
        <begin position="375"/>
        <end position="384"/>
    </location>
</feature>
<evidence type="ECO:0000256" key="12">
    <source>
        <dbReference type="RuleBase" id="RU079119"/>
    </source>
</evidence>
<dbReference type="InParanoid" id="A0A286UT15"/>
<dbReference type="Proteomes" id="UP000217199">
    <property type="component" value="Unassembled WGS sequence"/>
</dbReference>
<evidence type="ECO:0000256" key="11">
    <source>
        <dbReference type="HAMAP-Rule" id="MF_03199"/>
    </source>
</evidence>
<reference evidence="15 16" key="1">
    <citation type="journal article" date="2017" name="Mol. Ecol.">
        <title>Comparative and population genomic landscape of Phellinus noxius: A hypervariable fungus causing root rot in trees.</title>
        <authorList>
            <person name="Chung C.L."/>
            <person name="Lee T.J."/>
            <person name="Akiba M."/>
            <person name="Lee H.H."/>
            <person name="Kuo T.H."/>
            <person name="Liu D."/>
            <person name="Ke H.M."/>
            <person name="Yokoi T."/>
            <person name="Roa M.B."/>
            <person name="Lu M.J."/>
            <person name="Chang Y.Y."/>
            <person name="Ann P.J."/>
            <person name="Tsai J.N."/>
            <person name="Chen C.Y."/>
            <person name="Tzean S.S."/>
            <person name="Ota Y."/>
            <person name="Hattori T."/>
            <person name="Sahashi N."/>
            <person name="Liou R.F."/>
            <person name="Kikuchi T."/>
            <person name="Tsai I.J."/>
        </authorList>
    </citation>
    <scope>NUCLEOTIDE SEQUENCE [LARGE SCALE GENOMIC DNA]</scope>
    <source>
        <strain evidence="15 16">FFPRI411160</strain>
    </source>
</reference>
<evidence type="ECO:0000256" key="1">
    <source>
        <dbReference type="ARBA" id="ARBA00004141"/>
    </source>
</evidence>
<dbReference type="GO" id="GO:0005789">
    <property type="term" value="C:endoplasmic reticulum membrane"/>
    <property type="evidence" value="ECO:0007669"/>
    <property type="project" value="UniProtKB-SubCell"/>
</dbReference>
<sequence length="467" mass="53487">MGRLLGRIWVGFTTSLIAFIAFSSQIFVIWPWYGRVLSIDLLKLLLPFNVLVGLLYWNYYLTVLTDPGRVPKSWEPDVRSNDGYEVKRLTGNPRYCRMCSAYKPPRTHHCRQCKRCVLRMDHHCPWVNNCVGHYNYGHFIRFLFFVDVACLYHAVMITRRVMDAMNARYWEGPDTTEFIFIILNYVTCIPVLLGVGGFSIYHFYCLSINTTTIERWEKDKVAMLIKRGRIHEVKFPYNVGRKRNIEAVLGVNPLLWCCPSVPMGNGLRFPVVESDDGIPTGQWPPSDPNDIRPLDYDHEDDNVSVNLPDTPWTYENGSLNPSLVPSNAFRRRAAGSDKKKKGKGKSSRNCVPGPISSVPPYHPDFGTNVSHLNGDEYSSASSSEAESDDYDSDERYYRDNQTHTRLRRGSEGVEVAMSPADREDILRRYILTRGEEAGSYRKHVPEEVPAKSDPASENARQDKIKRN</sequence>
<keyword evidence="16" id="KW-1185">Reference proteome</keyword>
<feature type="compositionally biased region" description="Basic and acidic residues" evidence="13">
    <location>
        <begin position="393"/>
        <end position="402"/>
    </location>
</feature>
<evidence type="ECO:0000256" key="2">
    <source>
        <dbReference type="ARBA" id="ARBA00022679"/>
    </source>
</evidence>
<feature type="transmembrane region" description="Helical" evidence="11 12">
    <location>
        <begin position="139"/>
        <end position="157"/>
    </location>
</feature>
<feature type="compositionally biased region" description="Basic and acidic residues" evidence="13">
    <location>
        <begin position="434"/>
        <end position="450"/>
    </location>
</feature>
<feature type="transmembrane region" description="Helical" evidence="11 12">
    <location>
        <begin position="178"/>
        <end position="204"/>
    </location>
</feature>
<comment type="caution">
    <text evidence="15">The sequence shown here is derived from an EMBL/GenBank/DDBJ whole genome shotgun (WGS) entry which is preliminary data.</text>
</comment>
<accession>A0A286UT15</accession>
<evidence type="ECO:0000256" key="6">
    <source>
        <dbReference type="ARBA" id="ARBA00023136"/>
    </source>
</evidence>
<evidence type="ECO:0000256" key="10">
    <source>
        <dbReference type="ARBA" id="ARBA00048048"/>
    </source>
</evidence>
<feature type="active site" description="S-palmitoyl cysteine intermediate" evidence="11">
    <location>
        <position position="124"/>
    </location>
</feature>
<evidence type="ECO:0000256" key="8">
    <source>
        <dbReference type="ARBA" id="ARBA00023288"/>
    </source>
</evidence>
<comment type="subcellular location">
    <subcellularLocation>
        <location evidence="11">Endoplasmic reticulum membrane</location>
        <topology evidence="11">Multi-pass membrane protein</topology>
    </subcellularLocation>
    <subcellularLocation>
        <location evidence="1">Membrane</location>
        <topology evidence="1">Multi-pass membrane protein</topology>
    </subcellularLocation>
</comment>
<comment type="domain">
    <text evidence="11 12">The DHHC domain is required for palmitoyltransferase activity.</text>
</comment>
<feature type="compositionally biased region" description="Polar residues" evidence="13">
    <location>
        <begin position="303"/>
        <end position="325"/>
    </location>
</feature>
<keyword evidence="3 11" id="KW-0812">Transmembrane</keyword>
<proteinExistence type="inferred from homology"/>
<dbReference type="STRING" id="2282107.A0A286UT15"/>
<keyword evidence="5 11" id="KW-1133">Transmembrane helix</keyword>
<keyword evidence="8 11" id="KW-0449">Lipoprotein</keyword>
<dbReference type="HAMAP" id="MF_03199">
    <property type="entry name" value="DHHC_PAT_PFA4"/>
    <property type="match status" value="1"/>
</dbReference>
<evidence type="ECO:0000256" key="9">
    <source>
        <dbReference type="ARBA" id="ARBA00023315"/>
    </source>
</evidence>
<feature type="domain" description="Palmitoyltransferase DHHC" evidence="14">
    <location>
        <begin position="91"/>
        <end position="218"/>
    </location>
</feature>
<keyword evidence="4 11" id="KW-0256">Endoplasmic reticulum</keyword>
<protein>
    <recommendedName>
        <fullName evidence="11">Palmitoyltransferase PFA4</fullName>
        <ecNumber evidence="11">2.3.1.225</ecNumber>
    </recommendedName>
    <alternativeName>
        <fullName evidence="11">Protein S-acyltransferase</fullName>
        <shortName evidence="11">PAT</shortName>
    </alternativeName>
    <alternativeName>
        <fullName evidence="11">Protein fatty acyltransferase 4</fullName>
    </alternativeName>
</protein>
<dbReference type="InterPro" id="IPR039859">
    <property type="entry name" value="PFA4/ZDH16/20/ERF2-like"/>
</dbReference>
<keyword evidence="6 11" id="KW-0472">Membrane</keyword>
<keyword evidence="2 11" id="KW-0808">Transferase</keyword>
<dbReference type="AlphaFoldDB" id="A0A286UT15"/>
<comment type="function">
    <text evidence="11">Mediates the reversible addition of palmitate to target proteins, thereby regulating their membrane association and biological function.</text>
</comment>
<evidence type="ECO:0000256" key="3">
    <source>
        <dbReference type="ARBA" id="ARBA00022692"/>
    </source>
</evidence>
<evidence type="ECO:0000313" key="16">
    <source>
        <dbReference type="Proteomes" id="UP000217199"/>
    </source>
</evidence>
<name>A0A286UT15_9AGAM</name>
<evidence type="ECO:0000256" key="4">
    <source>
        <dbReference type="ARBA" id="ARBA00022824"/>
    </source>
</evidence>
<feature type="transmembrane region" description="Helical" evidence="11 12">
    <location>
        <begin position="41"/>
        <end position="59"/>
    </location>
</feature>
<keyword evidence="7 11" id="KW-0564">Palmitate</keyword>
<keyword evidence="9 11" id="KW-0012">Acyltransferase</keyword>
<dbReference type="Pfam" id="PF01529">
    <property type="entry name" value="DHHC"/>
    <property type="match status" value="1"/>
</dbReference>
<feature type="region of interest" description="Disordered" evidence="13">
    <location>
        <begin position="278"/>
        <end position="403"/>
    </location>
</feature>
<evidence type="ECO:0000313" key="15">
    <source>
        <dbReference type="EMBL" id="PAV22721.1"/>
    </source>
</evidence>
<dbReference type="EC" id="2.3.1.225" evidence="11"/>
<evidence type="ECO:0000256" key="13">
    <source>
        <dbReference type="SAM" id="MobiDB-lite"/>
    </source>
</evidence>
<evidence type="ECO:0000256" key="7">
    <source>
        <dbReference type="ARBA" id="ARBA00023139"/>
    </source>
</evidence>
<feature type="compositionally biased region" description="Basic residues" evidence="13">
    <location>
        <begin position="329"/>
        <end position="346"/>
    </location>
</feature>
<evidence type="ECO:0000256" key="5">
    <source>
        <dbReference type="ARBA" id="ARBA00022989"/>
    </source>
</evidence>
<organism evidence="15 16">
    <name type="scientific">Pyrrhoderma noxium</name>
    <dbReference type="NCBI Taxonomy" id="2282107"/>
    <lineage>
        <taxon>Eukaryota</taxon>
        <taxon>Fungi</taxon>
        <taxon>Dikarya</taxon>
        <taxon>Basidiomycota</taxon>
        <taxon>Agaricomycotina</taxon>
        <taxon>Agaricomycetes</taxon>
        <taxon>Hymenochaetales</taxon>
        <taxon>Hymenochaetaceae</taxon>
        <taxon>Pyrrhoderma</taxon>
    </lineage>
</organism>
<dbReference type="PROSITE" id="PS50216">
    <property type="entry name" value="DHHC"/>
    <property type="match status" value="1"/>
</dbReference>
<dbReference type="InterPro" id="IPR001594">
    <property type="entry name" value="Palmitoyltrfase_DHHC"/>
</dbReference>